<reference evidence="3 4" key="1">
    <citation type="journal article" date="2006" name="Nature">
        <title>Insights from the genome of the biotrophic fungal plant pathogen Ustilago maydis.</title>
        <authorList>
            <person name="Kamper J."/>
            <person name="Kahmann R."/>
            <person name="Bolker M."/>
            <person name="Ma L.J."/>
            <person name="Brefort T."/>
            <person name="Saville B.J."/>
            <person name="Banuett F."/>
            <person name="Kronstad J.W."/>
            <person name="Gold S.E."/>
            <person name="Muller O."/>
            <person name="Perlin M.H."/>
            <person name="Wosten H.A."/>
            <person name="de Vries R."/>
            <person name="Ruiz-Herrera J."/>
            <person name="Reynaga-Pena C.G."/>
            <person name="Snetselaar K."/>
            <person name="McCann M."/>
            <person name="Perez-Martin J."/>
            <person name="Feldbrugge M."/>
            <person name="Basse C.W."/>
            <person name="Steinberg G."/>
            <person name="Ibeas J.I."/>
            <person name="Holloman W."/>
            <person name="Guzman P."/>
            <person name="Farman M."/>
            <person name="Stajich J.E."/>
            <person name="Sentandreu R."/>
            <person name="Gonzalez-Prieto J.M."/>
            <person name="Kennell J.C."/>
            <person name="Molina L."/>
            <person name="Schirawski J."/>
            <person name="Mendoza-Mendoza A."/>
            <person name="Greilinger D."/>
            <person name="Munch K."/>
            <person name="Rossel N."/>
            <person name="Scherer M."/>
            <person name="Vranes M."/>
            <person name="Ladendorf O."/>
            <person name="Vincon V."/>
            <person name="Fuchs U."/>
            <person name="Sandrock B."/>
            <person name="Meng S."/>
            <person name="Ho E.C."/>
            <person name="Cahill M.J."/>
            <person name="Boyce K.J."/>
            <person name="Klose J."/>
            <person name="Klosterman S.J."/>
            <person name="Deelstra H.J."/>
            <person name="Ortiz-Castellanos L."/>
            <person name="Li W."/>
            <person name="Sanchez-Alonso P."/>
            <person name="Schreier P.H."/>
            <person name="Hauser-Hahn I."/>
            <person name="Vaupel M."/>
            <person name="Koopmann E."/>
            <person name="Friedrich G."/>
            <person name="Voss H."/>
            <person name="Schluter T."/>
            <person name="Margolis J."/>
            <person name="Platt D."/>
            <person name="Swimmer C."/>
            <person name="Gnirke A."/>
            <person name="Chen F."/>
            <person name="Vysotskaia V."/>
            <person name="Mannhaupt G."/>
            <person name="Guldener U."/>
            <person name="Munsterkotter M."/>
            <person name="Haase D."/>
            <person name="Oesterheld M."/>
            <person name="Mewes H.W."/>
            <person name="Mauceli E.W."/>
            <person name="DeCaprio D."/>
            <person name="Wade C.M."/>
            <person name="Butler J."/>
            <person name="Young S."/>
            <person name="Jaffe D.B."/>
            <person name="Calvo S."/>
            <person name="Nusbaum C."/>
            <person name="Galagan J."/>
            <person name="Birren B.W."/>
        </authorList>
    </citation>
    <scope>NUCLEOTIDE SEQUENCE [LARGE SCALE GENOMIC DNA]</scope>
    <source>
        <strain evidence="4">DSM 14603 / FGSC 9021 / UM521</strain>
    </source>
</reference>
<dbReference type="OrthoDB" id="3257538at2759"/>
<dbReference type="Gene3D" id="3.10.129.10">
    <property type="entry name" value="Hotdog Thioesterase"/>
    <property type="match status" value="2"/>
</dbReference>
<evidence type="ECO:0000259" key="2">
    <source>
        <dbReference type="Pfam" id="PF13452"/>
    </source>
</evidence>
<sequence>MLRLAQPQRFLHASSRSLKVIVPSVQSRSFSWSRTRCSSLDDWTRTIQAQATTMHDTADLNKARQVLLVLPKLSGPSSKVACSRSLIDKHNGEDVIALQRGSNMPLGSELVLFNPLLSESTLGADGTERSFGPPGGLDQRMWAGGSFEFEQGKQLKVGQDVQCNVTVESVLLKQGAKTGTMVLVTRKLVYEGAEGIVSTERRTHIYRKQRPADQRKYVPPPADKRPKATEVEEKPSDFGFDYHATRAALFRYSAATFNAHRIHLDPEYCRNEEGHPDCLVHGPLTATLLLNLIATAAREASGQVKSFEYRATSPLTVEQIVRLRGGWQDHDRKQASLWALNEAGTVCMTAKATLF</sequence>
<dbReference type="GO" id="GO:0019171">
    <property type="term" value="F:(3R)-hydroxyacyl-[acyl-carrier-protein] dehydratase activity"/>
    <property type="evidence" value="ECO:0000318"/>
    <property type="project" value="GO_Central"/>
</dbReference>
<gene>
    <name evidence="3" type="ORF">UMAG_11366</name>
</gene>
<evidence type="ECO:0000313" key="3">
    <source>
        <dbReference type="EMBL" id="KIS70559.1"/>
    </source>
</evidence>
<dbReference type="PANTHER" id="PTHR28152">
    <property type="entry name" value="HYDROXYACYL-THIOESTER DEHYDRATASE TYPE 2, MITOCHONDRIAL"/>
    <property type="match status" value="1"/>
</dbReference>
<organism evidence="3 4">
    <name type="scientific">Mycosarcoma maydis</name>
    <name type="common">Corn smut fungus</name>
    <name type="synonym">Ustilago maydis</name>
    <dbReference type="NCBI Taxonomy" id="5270"/>
    <lineage>
        <taxon>Eukaryota</taxon>
        <taxon>Fungi</taxon>
        <taxon>Dikarya</taxon>
        <taxon>Basidiomycota</taxon>
        <taxon>Ustilaginomycotina</taxon>
        <taxon>Ustilaginomycetes</taxon>
        <taxon>Ustilaginales</taxon>
        <taxon>Ustilaginaceae</taxon>
        <taxon>Mycosarcoma</taxon>
    </lineage>
</organism>
<dbReference type="SUPFAM" id="SSF54637">
    <property type="entry name" value="Thioesterase/thiol ester dehydrase-isomerase"/>
    <property type="match status" value="1"/>
</dbReference>
<dbReference type="AlphaFoldDB" id="A0A0D1E3B4"/>
<feature type="compositionally biased region" description="Basic and acidic residues" evidence="1">
    <location>
        <begin position="210"/>
        <end position="233"/>
    </location>
</feature>
<evidence type="ECO:0000313" key="4">
    <source>
        <dbReference type="Proteomes" id="UP000000561"/>
    </source>
</evidence>
<dbReference type="STRING" id="237631.A0A0D1E3B4"/>
<dbReference type="FunFam" id="3.10.129.10:FF:000103">
    <property type="entry name" value="WGS project CABT00000000 data, contig 2.1"/>
    <property type="match status" value="1"/>
</dbReference>
<dbReference type="VEuPathDB" id="FungiDB:UMAG_11366"/>
<proteinExistence type="predicted"/>
<dbReference type="GO" id="GO:0005739">
    <property type="term" value="C:mitochondrion"/>
    <property type="evidence" value="ECO:0000318"/>
    <property type="project" value="GO_Central"/>
</dbReference>
<dbReference type="FunCoup" id="A0A0D1E3B4">
    <property type="interactions" value="137"/>
</dbReference>
<dbReference type="PANTHER" id="PTHR28152:SF1">
    <property type="entry name" value="HYDROXYACYL-THIOESTER DEHYDRATASE TYPE 2, MITOCHONDRIAL"/>
    <property type="match status" value="1"/>
</dbReference>
<dbReference type="EMBL" id="CM003142">
    <property type="protein sequence ID" value="KIS70559.1"/>
    <property type="molecule type" value="Genomic_DNA"/>
</dbReference>
<dbReference type="InParanoid" id="A0A0D1E3B4"/>
<keyword evidence="4" id="KW-1185">Reference proteome</keyword>
<dbReference type="KEGG" id="uma:UMAG_11366"/>
<dbReference type="Pfam" id="PF13452">
    <property type="entry name" value="FAS1_DH_region"/>
    <property type="match status" value="1"/>
</dbReference>
<feature type="domain" description="FAS1-like dehydratase" evidence="2">
    <location>
        <begin position="130"/>
        <end position="191"/>
    </location>
</feature>
<dbReference type="eggNOG" id="ENOG502S5QU">
    <property type="taxonomic scope" value="Eukaryota"/>
</dbReference>
<dbReference type="GeneID" id="23567260"/>
<dbReference type="InterPro" id="IPR052741">
    <property type="entry name" value="Mitochondrial_HTD2"/>
</dbReference>
<dbReference type="RefSeq" id="XP_011388027.1">
    <property type="nucleotide sequence ID" value="XM_011389725.1"/>
</dbReference>
<feature type="region of interest" description="Disordered" evidence="1">
    <location>
        <begin position="207"/>
        <end position="233"/>
    </location>
</feature>
<dbReference type="InterPro" id="IPR029069">
    <property type="entry name" value="HotDog_dom_sf"/>
</dbReference>
<protein>
    <recommendedName>
        <fullName evidence="2">FAS1-like dehydratase domain-containing protein</fullName>
    </recommendedName>
</protein>
<evidence type="ECO:0000256" key="1">
    <source>
        <dbReference type="SAM" id="MobiDB-lite"/>
    </source>
</evidence>
<name>A0A0D1E3B4_MYCMD</name>
<accession>A0A0D1E3B4</accession>
<dbReference type="Proteomes" id="UP000000561">
    <property type="component" value="Chromosome 3"/>
</dbReference>
<dbReference type="InterPro" id="IPR039569">
    <property type="entry name" value="FAS1-like_DH_region"/>
</dbReference>